<evidence type="ECO:0008006" key="13">
    <source>
        <dbReference type="Google" id="ProtNLM"/>
    </source>
</evidence>
<dbReference type="STRING" id="913774.A0A0C3DP17"/>
<dbReference type="GO" id="GO:0006884">
    <property type="term" value="P:cell volume homeostasis"/>
    <property type="evidence" value="ECO:0007669"/>
    <property type="project" value="TreeGrafter"/>
</dbReference>
<feature type="transmembrane region" description="Helical" evidence="8">
    <location>
        <begin position="160"/>
        <end position="179"/>
    </location>
</feature>
<feature type="domain" description="SLC12A transporter C-terminal" evidence="10">
    <location>
        <begin position="529"/>
        <end position="615"/>
    </location>
</feature>
<feature type="region of interest" description="Disordered" evidence="7">
    <location>
        <begin position="918"/>
        <end position="1098"/>
    </location>
</feature>
<dbReference type="FunFam" id="1.20.1740.10:FF:000013">
    <property type="entry name" value="Solute carrier family 12 member"/>
    <property type="match status" value="1"/>
</dbReference>
<dbReference type="InterPro" id="IPR004842">
    <property type="entry name" value="SLC12A_fam"/>
</dbReference>
<evidence type="ECO:0000256" key="3">
    <source>
        <dbReference type="ARBA" id="ARBA00022448"/>
    </source>
</evidence>
<feature type="transmembrane region" description="Helical" evidence="8">
    <location>
        <begin position="436"/>
        <end position="456"/>
    </location>
</feature>
<feature type="domain" description="Amino acid permease/ SLC12A" evidence="9">
    <location>
        <begin position="41"/>
        <end position="518"/>
    </location>
</feature>
<dbReference type="PANTHER" id="PTHR11827:SF72">
    <property type="entry name" value="GH08340P"/>
    <property type="match status" value="1"/>
</dbReference>
<dbReference type="Proteomes" id="UP000054321">
    <property type="component" value="Unassembled WGS sequence"/>
</dbReference>
<dbReference type="AlphaFoldDB" id="A0A0C3DP17"/>
<evidence type="ECO:0000256" key="8">
    <source>
        <dbReference type="SAM" id="Phobius"/>
    </source>
</evidence>
<dbReference type="HOGENOM" id="CLU_001883_4_0_1"/>
<dbReference type="Pfam" id="PF00324">
    <property type="entry name" value="AA_permease"/>
    <property type="match status" value="1"/>
</dbReference>
<keyword evidence="4 8" id="KW-0812">Transmembrane</keyword>
<evidence type="ECO:0000256" key="5">
    <source>
        <dbReference type="ARBA" id="ARBA00022989"/>
    </source>
</evidence>
<dbReference type="PANTHER" id="PTHR11827">
    <property type="entry name" value="SOLUTE CARRIER FAMILY 12, CATION COTRANSPORTERS"/>
    <property type="match status" value="1"/>
</dbReference>
<organism evidence="11 12">
    <name type="scientific">Oidiodendron maius (strain Zn)</name>
    <dbReference type="NCBI Taxonomy" id="913774"/>
    <lineage>
        <taxon>Eukaryota</taxon>
        <taxon>Fungi</taxon>
        <taxon>Dikarya</taxon>
        <taxon>Ascomycota</taxon>
        <taxon>Pezizomycotina</taxon>
        <taxon>Leotiomycetes</taxon>
        <taxon>Leotiomycetes incertae sedis</taxon>
        <taxon>Myxotrichaceae</taxon>
        <taxon>Oidiodendron</taxon>
    </lineage>
</organism>
<feature type="compositionally biased region" description="Basic residues" evidence="7">
    <location>
        <begin position="981"/>
        <end position="991"/>
    </location>
</feature>
<keyword evidence="5 8" id="KW-1133">Transmembrane helix</keyword>
<feature type="transmembrane region" description="Helical" evidence="8">
    <location>
        <begin position="35"/>
        <end position="56"/>
    </location>
</feature>
<reference evidence="12" key="2">
    <citation type="submission" date="2015-01" db="EMBL/GenBank/DDBJ databases">
        <title>Evolutionary Origins and Diversification of the Mycorrhizal Mutualists.</title>
        <authorList>
            <consortium name="DOE Joint Genome Institute"/>
            <consortium name="Mycorrhizal Genomics Consortium"/>
            <person name="Kohler A."/>
            <person name="Kuo A."/>
            <person name="Nagy L.G."/>
            <person name="Floudas D."/>
            <person name="Copeland A."/>
            <person name="Barry K.W."/>
            <person name="Cichocki N."/>
            <person name="Veneault-Fourrey C."/>
            <person name="LaButti K."/>
            <person name="Lindquist E.A."/>
            <person name="Lipzen A."/>
            <person name="Lundell T."/>
            <person name="Morin E."/>
            <person name="Murat C."/>
            <person name="Riley R."/>
            <person name="Ohm R."/>
            <person name="Sun H."/>
            <person name="Tunlid A."/>
            <person name="Henrissat B."/>
            <person name="Grigoriev I.V."/>
            <person name="Hibbett D.S."/>
            <person name="Martin F."/>
        </authorList>
    </citation>
    <scope>NUCLEOTIDE SEQUENCE [LARGE SCALE GENOMIC DNA]</scope>
    <source>
        <strain evidence="12">Zn</strain>
    </source>
</reference>
<dbReference type="Pfam" id="PF03522">
    <property type="entry name" value="SLC12"/>
    <property type="match status" value="1"/>
</dbReference>
<evidence type="ECO:0000313" key="11">
    <source>
        <dbReference type="EMBL" id="KIN03803.1"/>
    </source>
</evidence>
<dbReference type="Gene3D" id="1.20.1740.10">
    <property type="entry name" value="Amino acid/polyamine transporter I"/>
    <property type="match status" value="1"/>
</dbReference>
<name>A0A0C3DP17_OIDMZ</name>
<dbReference type="GO" id="GO:0034486">
    <property type="term" value="P:vacuolar transmembrane transport"/>
    <property type="evidence" value="ECO:0007669"/>
    <property type="project" value="EnsemblFungi"/>
</dbReference>
<dbReference type="OrthoDB" id="2020542at2759"/>
<feature type="transmembrane region" description="Helical" evidence="8">
    <location>
        <begin position="289"/>
        <end position="310"/>
    </location>
</feature>
<keyword evidence="3" id="KW-0813">Transport</keyword>
<feature type="transmembrane region" description="Helical" evidence="8">
    <location>
        <begin position="191"/>
        <end position="210"/>
    </location>
</feature>
<feature type="transmembrane region" description="Helical" evidence="8">
    <location>
        <begin position="256"/>
        <end position="277"/>
    </location>
</feature>
<feature type="transmembrane region" description="Helical" evidence="8">
    <location>
        <begin position="402"/>
        <end position="424"/>
    </location>
</feature>
<evidence type="ECO:0000256" key="7">
    <source>
        <dbReference type="SAM" id="MobiDB-lite"/>
    </source>
</evidence>
<proteinExistence type="inferred from homology"/>
<dbReference type="EMBL" id="KN832873">
    <property type="protein sequence ID" value="KIN03803.1"/>
    <property type="molecule type" value="Genomic_DNA"/>
</dbReference>
<evidence type="ECO:0000313" key="12">
    <source>
        <dbReference type="Proteomes" id="UP000054321"/>
    </source>
</evidence>
<accession>A0A0C3DP17</accession>
<keyword evidence="12" id="KW-1185">Reference proteome</keyword>
<sequence length="1235" mass="135386">MTIGENLMEGGKRDGNLSSPKRGLGPRTVGASEKLGMFSGVFVPTCLNVLSILMFLRFGFILGQAGVLGMMGMLIGAYAINLVTTFSLSAIASNGTVRGGGAYYLISRSLGPEFGGSIGVVFYLGFAFNTGMNAVGLIDCIILNFGCTSGNWAQVLPDTFWYLYLWATIVLVLCTAIGFAGSSMFARASNWLLVILLVSTLSIPLSALFMPPFESRKLGIEYTGLSLETFLGNLQPQLTRGSAGSQLHGKETFQDLFGILFPATGGIFAGASMSGDLRKPSKSIPKGTLYGLATTFVLYTLVILAMAATITRASFTRNTNVIQDTNISGILILAGEVASCLFSTLMGIIGSAKLLQALARDNLLPGFSIFGQGTKKGDEPTYAIIMTVIVAQITILGDLNKIASFVTMTYLMTFLVMNLACFFLKISSAPNFRPSFHFFNWQTALLGTIVSGAAMFFVDGLYAAGCVAILIVIFLIIHYTSPPKSWGDVSQSLIYHQVRKYLLRLKQEHVKFWRPQILLFVNDPRRQYKLIQFCNSMKKGALYILGHVIVTDDFGGAVPEARRQQAAWTKYIDFSKIKAFVNIAISPGVEWGARNLVLSAGLGGMRPNIAVLGFYNLDDLRRSKPLVDISEISPASTRHSDIQQNGRRDSRDMRMEGQLPTDFCRTEGMMSVTSYVTILEDLLLQVQINVAVAKGFQALEFPILGEERKKKYIDLWPIQMSAEISAEENGKQNILTTNFDTYTLILQLGVILSTVPAWKKAYKLRVAVFVEYESDVEEERSRVKSLLENLRIEAEILVFWLASGNLQTYEIIINGIIHGKEVEEEVERCLAQHSWWDEIQKMRGKRGTISENENLSDLASIFSTRKSWPDSSFQQGPRGERAKRFLGLRRLLKKSKRRQSASGIAKLGVSLGMRTHSLSPQVATRHASIASASEDSESEDESDSEAIEDDVSNSEANSLGGAASEADMDEYESESGSAGGVRKHPMLRRRSHGDSVRGPPPSKKSTGEREVKVPGPPGRQKDQQTLKSNTPGTPLAEASQSQHGSLNERHQSPPSHEPFRTLASGHYSNLRPDTLSRHASTPKFSSKPVPETRVATEDGPERSIMFTETPSPITKRSRLPSAYHTFSSMPDNIPHVSEQHSHPHSRAGSTYSTQAIPFSFNDLPSRGQHLIINELMRSQSEQTAVMFTTLPTPMEGTCKSEAASAAYLGDLEVLCKGCPPVLMVHSNSMTVTMSL</sequence>
<evidence type="ECO:0000256" key="6">
    <source>
        <dbReference type="ARBA" id="ARBA00023136"/>
    </source>
</evidence>
<gene>
    <name evidence="11" type="ORF">OIDMADRAFT_102191</name>
</gene>
<dbReference type="FunCoup" id="A0A0C3DP17">
    <property type="interactions" value="185"/>
</dbReference>
<evidence type="ECO:0000256" key="4">
    <source>
        <dbReference type="ARBA" id="ARBA00022692"/>
    </source>
</evidence>
<dbReference type="GO" id="GO:0015379">
    <property type="term" value="F:potassium:chloride symporter activity"/>
    <property type="evidence" value="ECO:0007669"/>
    <property type="project" value="EnsemblFungi"/>
</dbReference>
<protein>
    <recommendedName>
        <fullName evidence="13">Amino acid permease/ SLC12A domain-containing protein</fullName>
    </recommendedName>
</protein>
<dbReference type="InterPro" id="IPR004841">
    <property type="entry name" value="AA-permease/SLC12A_dom"/>
</dbReference>
<comment type="similarity">
    <text evidence="2">Belongs to the SLC12A transporter family.</text>
</comment>
<evidence type="ECO:0000256" key="2">
    <source>
        <dbReference type="ARBA" id="ARBA00010593"/>
    </source>
</evidence>
<dbReference type="GO" id="GO:0055064">
    <property type="term" value="P:chloride ion homeostasis"/>
    <property type="evidence" value="ECO:0007669"/>
    <property type="project" value="TreeGrafter"/>
</dbReference>
<dbReference type="GO" id="GO:0055075">
    <property type="term" value="P:potassium ion homeostasis"/>
    <property type="evidence" value="ECO:0007669"/>
    <property type="project" value="EnsemblFungi"/>
</dbReference>
<dbReference type="GO" id="GO:1990816">
    <property type="term" value="C:vacuole-mitochondrion membrane contact site"/>
    <property type="evidence" value="ECO:0007669"/>
    <property type="project" value="EnsemblFungi"/>
</dbReference>
<feature type="compositionally biased region" description="Polar residues" evidence="7">
    <location>
        <begin position="1025"/>
        <end position="1045"/>
    </location>
</feature>
<feature type="transmembrane region" description="Helical" evidence="8">
    <location>
        <begin position="330"/>
        <end position="350"/>
    </location>
</feature>
<comment type="subcellular location">
    <subcellularLocation>
        <location evidence="1">Membrane</location>
        <topology evidence="1">Multi-pass membrane protein</topology>
    </subcellularLocation>
</comment>
<evidence type="ECO:0000259" key="10">
    <source>
        <dbReference type="Pfam" id="PF03522"/>
    </source>
</evidence>
<dbReference type="GO" id="GO:0005774">
    <property type="term" value="C:vacuolar membrane"/>
    <property type="evidence" value="ECO:0007669"/>
    <property type="project" value="EnsemblFungi"/>
</dbReference>
<evidence type="ECO:0000256" key="1">
    <source>
        <dbReference type="ARBA" id="ARBA00004141"/>
    </source>
</evidence>
<reference evidence="11 12" key="1">
    <citation type="submission" date="2014-04" db="EMBL/GenBank/DDBJ databases">
        <authorList>
            <consortium name="DOE Joint Genome Institute"/>
            <person name="Kuo A."/>
            <person name="Martino E."/>
            <person name="Perotto S."/>
            <person name="Kohler A."/>
            <person name="Nagy L.G."/>
            <person name="Floudas D."/>
            <person name="Copeland A."/>
            <person name="Barry K.W."/>
            <person name="Cichocki N."/>
            <person name="Veneault-Fourrey C."/>
            <person name="LaButti K."/>
            <person name="Lindquist E.A."/>
            <person name="Lipzen A."/>
            <person name="Lundell T."/>
            <person name="Morin E."/>
            <person name="Murat C."/>
            <person name="Sun H."/>
            <person name="Tunlid A."/>
            <person name="Henrissat B."/>
            <person name="Grigoriev I.V."/>
            <person name="Hibbett D.S."/>
            <person name="Martin F."/>
            <person name="Nordberg H.P."/>
            <person name="Cantor M.N."/>
            <person name="Hua S.X."/>
        </authorList>
    </citation>
    <scope>NUCLEOTIDE SEQUENCE [LARGE SCALE GENOMIC DNA]</scope>
    <source>
        <strain evidence="11 12">Zn</strain>
    </source>
</reference>
<dbReference type="InParanoid" id="A0A0C3DP17"/>
<keyword evidence="6 8" id="KW-0472">Membrane</keyword>
<feature type="region of interest" description="Disordered" evidence="7">
    <location>
        <begin position="1"/>
        <end position="24"/>
    </location>
</feature>
<dbReference type="InterPro" id="IPR018491">
    <property type="entry name" value="SLC12_C"/>
</dbReference>
<feature type="compositionally biased region" description="Acidic residues" evidence="7">
    <location>
        <begin position="934"/>
        <end position="952"/>
    </location>
</feature>
<evidence type="ECO:0000259" key="9">
    <source>
        <dbReference type="Pfam" id="PF00324"/>
    </source>
</evidence>
<feature type="transmembrane region" description="Helical" evidence="8">
    <location>
        <begin position="462"/>
        <end position="480"/>
    </location>
</feature>